<dbReference type="OrthoDB" id="9807157at2"/>
<dbReference type="Gene3D" id="3.40.640.10">
    <property type="entry name" value="Type I PLP-dependent aspartate aminotransferase-like (Major domain)"/>
    <property type="match status" value="1"/>
</dbReference>
<dbReference type="SUPFAM" id="SSF53383">
    <property type="entry name" value="PLP-dependent transferases"/>
    <property type="match status" value="1"/>
</dbReference>
<dbReference type="Gene3D" id="3.90.1150.10">
    <property type="entry name" value="Aspartate Aminotransferase, domain 1"/>
    <property type="match status" value="1"/>
</dbReference>
<feature type="domain" description="Aminotransferase class I/classII large" evidence="4">
    <location>
        <begin position="36"/>
        <end position="363"/>
    </location>
</feature>
<comment type="cofactor">
    <cofactor evidence="1">
        <name>pyridoxal 5'-phosphate</name>
        <dbReference type="ChEBI" id="CHEBI:597326"/>
    </cofactor>
</comment>
<dbReference type="eggNOG" id="COG0156">
    <property type="taxonomic scope" value="Bacteria"/>
</dbReference>
<dbReference type="PANTHER" id="PTHR13693:SF100">
    <property type="entry name" value="8-AMINO-7-OXONONANOATE SYNTHASE"/>
    <property type="match status" value="1"/>
</dbReference>
<keyword evidence="2 5" id="KW-0808">Transferase</keyword>
<dbReference type="GO" id="GO:0008710">
    <property type="term" value="F:8-amino-7-oxononanoate synthase activity"/>
    <property type="evidence" value="ECO:0007669"/>
    <property type="project" value="UniProtKB-EC"/>
</dbReference>
<dbReference type="STRING" id="1433126.BN938_0230"/>
<gene>
    <name evidence="5" type="ORF">BN938_0230</name>
</gene>
<dbReference type="KEGG" id="rbc:BN938_0230"/>
<dbReference type="InterPro" id="IPR015424">
    <property type="entry name" value="PyrdxlP-dep_Trfase"/>
</dbReference>
<keyword evidence="5" id="KW-0012">Acyltransferase</keyword>
<dbReference type="HOGENOM" id="CLU_015846_11_2_10"/>
<dbReference type="PANTHER" id="PTHR13693">
    <property type="entry name" value="CLASS II AMINOTRANSFERASE/8-AMINO-7-OXONONANOATE SYNTHASE"/>
    <property type="match status" value="1"/>
</dbReference>
<keyword evidence="3" id="KW-0663">Pyridoxal phosphate</keyword>
<dbReference type="GO" id="GO:0009102">
    <property type="term" value="P:biotin biosynthetic process"/>
    <property type="evidence" value="ECO:0007669"/>
    <property type="project" value="TreeGrafter"/>
</dbReference>
<reference evidence="5 6" key="1">
    <citation type="journal article" date="2015" name="Genome Announc.">
        <title>Complete Genome Sequence of the Novel Leech Symbiont Mucinivorans hirudinis M3T.</title>
        <authorList>
            <person name="Nelson M.C."/>
            <person name="Bomar L."/>
            <person name="Graf J."/>
        </authorList>
    </citation>
    <scope>NUCLEOTIDE SEQUENCE [LARGE SCALE GENOMIC DNA]</scope>
    <source>
        <strain evidence="6">M3</strain>
    </source>
</reference>
<dbReference type="EMBL" id="HG934468">
    <property type="protein sequence ID" value="CDN30336.1"/>
    <property type="molecule type" value="Genomic_DNA"/>
</dbReference>
<dbReference type="InterPro" id="IPR004839">
    <property type="entry name" value="Aminotransferase_I/II_large"/>
</dbReference>
<evidence type="ECO:0000259" key="4">
    <source>
        <dbReference type="Pfam" id="PF00155"/>
    </source>
</evidence>
<dbReference type="AlphaFoldDB" id="A0A060R5Z4"/>
<name>A0A060R5Z4_9BACT</name>
<dbReference type="InterPro" id="IPR015422">
    <property type="entry name" value="PyrdxlP-dep_Trfase_small"/>
</dbReference>
<evidence type="ECO:0000313" key="6">
    <source>
        <dbReference type="Proteomes" id="UP000027616"/>
    </source>
</evidence>
<keyword evidence="6" id="KW-1185">Reference proteome</keyword>
<dbReference type="PATRIC" id="fig|1433126.3.peg.228"/>
<dbReference type="GO" id="GO:0030170">
    <property type="term" value="F:pyridoxal phosphate binding"/>
    <property type="evidence" value="ECO:0007669"/>
    <property type="project" value="InterPro"/>
</dbReference>
<proteinExistence type="predicted"/>
<evidence type="ECO:0000256" key="3">
    <source>
        <dbReference type="ARBA" id="ARBA00022898"/>
    </source>
</evidence>
<evidence type="ECO:0000313" key="5">
    <source>
        <dbReference type="EMBL" id="CDN30336.1"/>
    </source>
</evidence>
<dbReference type="Proteomes" id="UP000027616">
    <property type="component" value="Chromosome I"/>
</dbReference>
<dbReference type="InterPro" id="IPR015421">
    <property type="entry name" value="PyrdxlP-dep_Trfase_major"/>
</dbReference>
<dbReference type="Pfam" id="PF00155">
    <property type="entry name" value="Aminotran_1_2"/>
    <property type="match status" value="1"/>
</dbReference>
<organism evidence="5 6">
    <name type="scientific">Mucinivorans hirudinis</name>
    <dbReference type="NCBI Taxonomy" id="1433126"/>
    <lineage>
        <taxon>Bacteria</taxon>
        <taxon>Pseudomonadati</taxon>
        <taxon>Bacteroidota</taxon>
        <taxon>Bacteroidia</taxon>
        <taxon>Bacteroidales</taxon>
        <taxon>Rikenellaceae</taxon>
        <taxon>Mucinivorans</taxon>
    </lineage>
</organism>
<evidence type="ECO:0000256" key="1">
    <source>
        <dbReference type="ARBA" id="ARBA00001933"/>
    </source>
</evidence>
<dbReference type="InterPro" id="IPR050087">
    <property type="entry name" value="AON_synthase_class-II"/>
</dbReference>
<evidence type="ECO:0000256" key="2">
    <source>
        <dbReference type="ARBA" id="ARBA00022679"/>
    </source>
</evidence>
<protein>
    <submittedName>
        <fullName evidence="5">8-amino-7-oxononanoate synthase</fullName>
        <ecNumber evidence="5">2.3.1.47</ecNumber>
    </submittedName>
</protein>
<sequence>MLRDAEILAELGRGGSLRKLRDVRVYGAFIEVGGEKYVNLSSNDYLGLSDSELQKEFFEKVDFDEFLMSNPSSRLMTGNSLDYMILEGEIAQFHGFETALVVGSGFLLNSGVLPAITTNKDLIVCDKFMHASLIDGVRLSSARLERFRHNDIEHLECILQKADAERIIVATESVFSMDGDIAPLREIAALQKKYDFEFYLDEAHAVGVFGRNGCGMSAAVEGLRVDYLVGTMGKAFCSQGGYVACSYQIKELLINKMRTLIYSTALPPISLKWSLFVLEKMGDLQARREHLFELISLMGGESQIIPYIIGFNEDTLAKAKWLQERGFWATAIRQPTVPAGTSRLRFSLSATHSTEQIKELCRLIG</sequence>
<accession>A0A060R5Z4</accession>
<dbReference type="EC" id="2.3.1.47" evidence="5"/>